<dbReference type="Proteomes" id="UP000199159">
    <property type="component" value="Unassembled WGS sequence"/>
</dbReference>
<proteinExistence type="predicted"/>
<dbReference type="OrthoDB" id="6370703at2"/>
<evidence type="ECO:0000313" key="2">
    <source>
        <dbReference type="EMBL" id="SDP35403.1"/>
    </source>
</evidence>
<accession>A0A1H0S116</accession>
<protein>
    <submittedName>
        <fullName evidence="2">Acyl carrier protein</fullName>
    </submittedName>
</protein>
<name>A0A1H0S116_9BACI</name>
<dbReference type="InterPro" id="IPR036736">
    <property type="entry name" value="ACP-like_sf"/>
</dbReference>
<feature type="domain" description="Carrier" evidence="1">
    <location>
        <begin position="4"/>
        <end position="82"/>
    </location>
</feature>
<reference evidence="3" key="1">
    <citation type="submission" date="2016-10" db="EMBL/GenBank/DDBJ databases">
        <authorList>
            <person name="Varghese N."/>
            <person name="Submissions S."/>
        </authorList>
    </citation>
    <scope>NUCLEOTIDE SEQUENCE [LARGE SCALE GENOMIC DNA]</scope>
    <source>
        <strain evidence="3">IBRC-M10078</strain>
    </source>
</reference>
<dbReference type="SUPFAM" id="SSF47336">
    <property type="entry name" value="ACP-like"/>
    <property type="match status" value="1"/>
</dbReference>
<gene>
    <name evidence="2" type="ORF">SAMN05216565_102487</name>
</gene>
<evidence type="ECO:0000313" key="3">
    <source>
        <dbReference type="Proteomes" id="UP000199159"/>
    </source>
</evidence>
<dbReference type="InterPro" id="IPR009081">
    <property type="entry name" value="PP-bd_ACP"/>
</dbReference>
<dbReference type="NCBIfam" id="NF005798">
    <property type="entry name" value="PRK07639.1"/>
    <property type="match status" value="1"/>
</dbReference>
<dbReference type="Pfam" id="PF00550">
    <property type="entry name" value="PP-binding"/>
    <property type="match status" value="1"/>
</dbReference>
<dbReference type="AlphaFoldDB" id="A0A1H0S116"/>
<sequence length="90" mass="10510">MNKEEMISVIYDILKHKLELPTILSFHNEARLNEDLYMDSVMILELILHIELDFGINIPDEMLVPKDFHTISTLVEFIQRQRNTALGGIE</sequence>
<organism evidence="2 3">
    <name type="scientific">Litchfieldia salsa</name>
    <dbReference type="NCBI Taxonomy" id="930152"/>
    <lineage>
        <taxon>Bacteria</taxon>
        <taxon>Bacillati</taxon>
        <taxon>Bacillota</taxon>
        <taxon>Bacilli</taxon>
        <taxon>Bacillales</taxon>
        <taxon>Bacillaceae</taxon>
        <taxon>Litchfieldia</taxon>
    </lineage>
</organism>
<dbReference type="EMBL" id="FNJU01000002">
    <property type="protein sequence ID" value="SDP35403.1"/>
    <property type="molecule type" value="Genomic_DNA"/>
</dbReference>
<evidence type="ECO:0000259" key="1">
    <source>
        <dbReference type="PROSITE" id="PS50075"/>
    </source>
</evidence>
<dbReference type="Gene3D" id="1.10.1200.10">
    <property type="entry name" value="ACP-like"/>
    <property type="match status" value="1"/>
</dbReference>
<dbReference type="PROSITE" id="PS50075">
    <property type="entry name" value="CARRIER"/>
    <property type="match status" value="1"/>
</dbReference>
<dbReference type="STRING" id="930152.SAMN05216565_102487"/>
<dbReference type="RefSeq" id="WP_090851010.1">
    <property type="nucleotide sequence ID" value="NZ_FNJU01000002.1"/>
</dbReference>
<keyword evidence="3" id="KW-1185">Reference proteome</keyword>